<dbReference type="PANTHER" id="PTHR47331">
    <property type="entry name" value="PHD-TYPE DOMAIN-CONTAINING PROTEIN"/>
    <property type="match status" value="1"/>
</dbReference>
<dbReference type="OMA" id="QRETYPQ"/>
<dbReference type="OrthoDB" id="429521at2759"/>
<protein>
    <submittedName>
        <fullName evidence="2">Reverse transcriptase domain-containing protein</fullName>
    </submittedName>
</protein>
<evidence type="ECO:0000313" key="2">
    <source>
        <dbReference type="WBParaSite" id="HCON_00096340-00001"/>
    </source>
</evidence>
<evidence type="ECO:0000313" key="1">
    <source>
        <dbReference type="Proteomes" id="UP000025227"/>
    </source>
</evidence>
<dbReference type="Proteomes" id="UP000025227">
    <property type="component" value="Unplaced"/>
</dbReference>
<dbReference type="AlphaFoldDB" id="A0A7I4YI19"/>
<organism evidence="1 2">
    <name type="scientific">Haemonchus contortus</name>
    <name type="common">Barber pole worm</name>
    <dbReference type="NCBI Taxonomy" id="6289"/>
    <lineage>
        <taxon>Eukaryota</taxon>
        <taxon>Metazoa</taxon>
        <taxon>Ecdysozoa</taxon>
        <taxon>Nematoda</taxon>
        <taxon>Chromadorea</taxon>
        <taxon>Rhabditida</taxon>
        <taxon>Rhabditina</taxon>
        <taxon>Rhabditomorpha</taxon>
        <taxon>Strongyloidea</taxon>
        <taxon>Trichostrongylidae</taxon>
        <taxon>Haemonchus</taxon>
    </lineage>
</organism>
<sequence length="235" mass="27045">MGYLVSGRPKLENKNVFQVSQQLQDETKEWEKLWSMDLIQQYTISSTGNKIPQEEDKEKMKKGIDKDKITLTPDRYIQKVDQIASEIGDELVQLLEIVPDQNNSCPQGKNTMEVQAKENDEMTKRAVTGAIASNYDPLGWILPLLYRSETFLQGLWKNRYGWDQRLPTSKGAEWGNIVDEVQFFEKKISRYKGSKNETVILTTFADASTSSMANRIPHSAQRETYPQRREKAGIF</sequence>
<accession>A0A7I4YI19</accession>
<dbReference type="InterPro" id="IPR008042">
    <property type="entry name" value="Retrotrans_Pao"/>
</dbReference>
<dbReference type="PANTHER" id="PTHR47331:SF1">
    <property type="entry name" value="GAG-LIKE PROTEIN"/>
    <property type="match status" value="1"/>
</dbReference>
<keyword evidence="1" id="KW-1185">Reference proteome</keyword>
<proteinExistence type="predicted"/>
<dbReference type="WBParaSite" id="HCON_00096340-00001">
    <property type="protein sequence ID" value="HCON_00096340-00001"/>
    <property type="gene ID" value="HCON_00096340"/>
</dbReference>
<reference evidence="2" key="1">
    <citation type="submission" date="2020-12" db="UniProtKB">
        <authorList>
            <consortium name="WormBaseParasite"/>
        </authorList>
    </citation>
    <scope>IDENTIFICATION</scope>
    <source>
        <strain evidence="2">MHco3</strain>
    </source>
</reference>
<name>A0A7I4YI19_HAECO</name>
<dbReference type="Pfam" id="PF05380">
    <property type="entry name" value="Peptidase_A17"/>
    <property type="match status" value="1"/>
</dbReference>